<evidence type="ECO:0000256" key="1">
    <source>
        <dbReference type="ARBA" id="ARBA00001933"/>
    </source>
</evidence>
<comment type="similarity">
    <text evidence="2">Belongs to the cysteine synthase/cystathionine beta-synthase family.</text>
</comment>
<sequence>KMSKEKIDLLKLMGANVILTRSDVSRGHPDYYLDMAERLSQQRGLFYTNQFANNANIEAHYRTTGPELWQQTEGRINAFVCGVGTGGTLTGVGRYLKEQSPDIEMVLADPEGSLLADKVNGLSAKLPGSWLVEGIGEDFVPDNCDLSIADHAFTVSDQDAFMYTQALFSRELILAGTSTGVLLTAALRYCQQQTEPKVVVTLACDTGYRYLSKAFNHQWLERHHLTGDLEGL</sequence>
<feature type="non-terminal residue" evidence="5">
    <location>
        <position position="1"/>
    </location>
</feature>
<dbReference type="PANTHER" id="PTHR10314">
    <property type="entry name" value="CYSTATHIONINE BETA-SYNTHASE"/>
    <property type="match status" value="1"/>
</dbReference>
<keyword evidence="3" id="KW-0663">Pyridoxal phosphate</keyword>
<dbReference type="STRING" id="283909.R7UH90"/>
<accession>R7UH90</accession>
<dbReference type="EnsemblMetazoa" id="CapteT125574">
    <property type="protein sequence ID" value="CapteP125574"/>
    <property type="gene ID" value="CapteG125574"/>
</dbReference>
<organism evidence="5">
    <name type="scientific">Capitella teleta</name>
    <name type="common">Polychaete worm</name>
    <dbReference type="NCBI Taxonomy" id="283909"/>
    <lineage>
        <taxon>Eukaryota</taxon>
        <taxon>Metazoa</taxon>
        <taxon>Spiralia</taxon>
        <taxon>Lophotrochozoa</taxon>
        <taxon>Annelida</taxon>
        <taxon>Polychaeta</taxon>
        <taxon>Sedentaria</taxon>
        <taxon>Scolecida</taxon>
        <taxon>Capitellidae</taxon>
        <taxon>Capitella</taxon>
    </lineage>
</organism>
<dbReference type="GO" id="GO:0006534">
    <property type="term" value="P:cysteine metabolic process"/>
    <property type="evidence" value="ECO:0007669"/>
    <property type="project" value="UniProtKB-ARBA"/>
</dbReference>
<dbReference type="OrthoDB" id="10259545at2759"/>
<dbReference type="InterPro" id="IPR001926">
    <property type="entry name" value="TrpB-like_PALP"/>
</dbReference>
<proteinExistence type="inferred from homology"/>
<keyword evidence="7" id="KW-1185">Reference proteome</keyword>
<protein>
    <recommendedName>
        <fullName evidence="4">Tryptophan synthase beta chain-like PALP domain-containing protein</fullName>
    </recommendedName>
</protein>
<evidence type="ECO:0000313" key="5">
    <source>
        <dbReference type="EMBL" id="ELU03178.1"/>
    </source>
</evidence>
<dbReference type="InterPro" id="IPR036052">
    <property type="entry name" value="TrpB-like_PALP_sf"/>
</dbReference>
<dbReference type="SUPFAM" id="SSF53686">
    <property type="entry name" value="Tryptophan synthase beta subunit-like PLP-dependent enzymes"/>
    <property type="match status" value="1"/>
</dbReference>
<dbReference type="OMA" id="IPGAMDF"/>
<gene>
    <name evidence="5" type="ORF">CAPTEDRAFT_125574</name>
</gene>
<dbReference type="FunFam" id="3.40.50.1100:FF:000118">
    <property type="entry name" value="Related to CYS4-cystathionine beta-synthase"/>
    <property type="match status" value="1"/>
</dbReference>
<evidence type="ECO:0000313" key="6">
    <source>
        <dbReference type="EnsemblMetazoa" id="CapteP125574"/>
    </source>
</evidence>
<dbReference type="InterPro" id="IPR050214">
    <property type="entry name" value="Cys_Synth/Cystath_Beta-Synth"/>
</dbReference>
<dbReference type="EMBL" id="AMQN01045643">
    <property type="status" value="NOT_ANNOTATED_CDS"/>
    <property type="molecule type" value="Genomic_DNA"/>
</dbReference>
<dbReference type="GO" id="GO:0009069">
    <property type="term" value="P:serine family amino acid metabolic process"/>
    <property type="evidence" value="ECO:0007669"/>
    <property type="project" value="UniProtKB-ARBA"/>
</dbReference>
<dbReference type="Pfam" id="PF00291">
    <property type="entry name" value="PALP"/>
    <property type="match status" value="1"/>
</dbReference>
<dbReference type="Gene3D" id="3.40.50.1100">
    <property type="match status" value="2"/>
</dbReference>
<reference evidence="6" key="3">
    <citation type="submission" date="2015-06" db="UniProtKB">
        <authorList>
            <consortium name="EnsemblMetazoa"/>
        </authorList>
    </citation>
    <scope>IDENTIFICATION</scope>
</reference>
<dbReference type="AlphaFoldDB" id="R7UH90"/>
<dbReference type="HOGENOM" id="CLU_021018_1_0_1"/>
<evidence type="ECO:0000256" key="2">
    <source>
        <dbReference type="ARBA" id="ARBA00007103"/>
    </source>
</evidence>
<feature type="domain" description="Tryptophan synthase beta chain-like PALP" evidence="4">
    <location>
        <begin position="2"/>
        <end position="205"/>
    </location>
</feature>
<dbReference type="GO" id="GO:0044272">
    <property type="term" value="P:sulfur compound biosynthetic process"/>
    <property type="evidence" value="ECO:0007669"/>
    <property type="project" value="UniProtKB-ARBA"/>
</dbReference>
<reference evidence="7" key="1">
    <citation type="submission" date="2012-12" db="EMBL/GenBank/DDBJ databases">
        <authorList>
            <person name="Hellsten U."/>
            <person name="Grimwood J."/>
            <person name="Chapman J.A."/>
            <person name="Shapiro H."/>
            <person name="Aerts A."/>
            <person name="Otillar R.P."/>
            <person name="Terry A.Y."/>
            <person name="Boore J.L."/>
            <person name="Simakov O."/>
            <person name="Marletaz F."/>
            <person name="Cho S.-J."/>
            <person name="Edsinger-Gonzales E."/>
            <person name="Havlak P."/>
            <person name="Kuo D.-H."/>
            <person name="Larsson T."/>
            <person name="Lv J."/>
            <person name="Arendt D."/>
            <person name="Savage R."/>
            <person name="Osoegawa K."/>
            <person name="de Jong P."/>
            <person name="Lindberg D.R."/>
            <person name="Seaver E.C."/>
            <person name="Weisblat D.A."/>
            <person name="Putnam N.H."/>
            <person name="Grigoriev I.V."/>
            <person name="Rokhsar D.S."/>
        </authorList>
    </citation>
    <scope>NUCLEOTIDE SEQUENCE</scope>
    <source>
        <strain evidence="7">I ESC-2004</strain>
    </source>
</reference>
<dbReference type="Proteomes" id="UP000014760">
    <property type="component" value="Unassembled WGS sequence"/>
</dbReference>
<name>R7UH90_CAPTE</name>
<evidence type="ECO:0000256" key="3">
    <source>
        <dbReference type="ARBA" id="ARBA00022898"/>
    </source>
</evidence>
<evidence type="ECO:0000313" key="7">
    <source>
        <dbReference type="Proteomes" id="UP000014760"/>
    </source>
</evidence>
<comment type="cofactor">
    <cofactor evidence="1">
        <name>pyridoxal 5'-phosphate</name>
        <dbReference type="ChEBI" id="CHEBI:597326"/>
    </cofactor>
</comment>
<reference evidence="5 7" key="2">
    <citation type="journal article" date="2013" name="Nature">
        <title>Insights into bilaterian evolution from three spiralian genomes.</title>
        <authorList>
            <person name="Simakov O."/>
            <person name="Marletaz F."/>
            <person name="Cho S.J."/>
            <person name="Edsinger-Gonzales E."/>
            <person name="Havlak P."/>
            <person name="Hellsten U."/>
            <person name="Kuo D.H."/>
            <person name="Larsson T."/>
            <person name="Lv J."/>
            <person name="Arendt D."/>
            <person name="Savage R."/>
            <person name="Osoegawa K."/>
            <person name="de Jong P."/>
            <person name="Grimwood J."/>
            <person name="Chapman J.A."/>
            <person name="Shapiro H."/>
            <person name="Aerts A."/>
            <person name="Otillar R.P."/>
            <person name="Terry A.Y."/>
            <person name="Boore J.L."/>
            <person name="Grigoriev I.V."/>
            <person name="Lindberg D.R."/>
            <person name="Seaver E.C."/>
            <person name="Weisblat D.A."/>
            <person name="Putnam N.H."/>
            <person name="Rokhsar D.S."/>
        </authorList>
    </citation>
    <scope>NUCLEOTIDE SEQUENCE</scope>
    <source>
        <strain evidence="5 7">I ESC-2004</strain>
    </source>
</reference>
<dbReference type="EMBL" id="KB303438">
    <property type="protein sequence ID" value="ELU03178.1"/>
    <property type="molecule type" value="Genomic_DNA"/>
</dbReference>
<evidence type="ECO:0000259" key="4">
    <source>
        <dbReference type="Pfam" id="PF00291"/>
    </source>
</evidence>